<keyword evidence="8" id="KW-0539">Nucleus</keyword>
<evidence type="ECO:0000313" key="14">
    <source>
        <dbReference type="Proteomes" id="UP001153555"/>
    </source>
</evidence>
<keyword evidence="3 10" id="KW-0863">Zinc-finger</keyword>
<keyword evidence="6" id="KW-0238">DNA-binding</keyword>
<dbReference type="GO" id="GO:0003677">
    <property type="term" value="F:DNA binding"/>
    <property type="evidence" value="ECO:0007669"/>
    <property type="project" value="UniProtKB-KW"/>
</dbReference>
<comment type="caution">
    <text evidence="13">The sequence shown here is derived from an EMBL/GenBank/DDBJ whole genome shotgun (WGS) entry which is preliminary data.</text>
</comment>
<comment type="function">
    <text evidence="9">Probable transcriptional factor. Binds to the promoter of the SQUAMOSA gene.</text>
</comment>
<dbReference type="EMBL" id="CACSLK010030184">
    <property type="protein sequence ID" value="CAA0837463.1"/>
    <property type="molecule type" value="Genomic_DNA"/>
</dbReference>
<dbReference type="InterPro" id="IPR004333">
    <property type="entry name" value="SBP_dom"/>
</dbReference>
<keyword evidence="2" id="KW-0479">Metal-binding</keyword>
<gene>
    <name evidence="13" type="ORF">SHERM_04428</name>
</gene>
<organism evidence="13 14">
    <name type="scientific">Striga hermonthica</name>
    <name type="common">Purple witchweed</name>
    <name type="synonym">Buchnera hermonthica</name>
    <dbReference type="NCBI Taxonomy" id="68872"/>
    <lineage>
        <taxon>Eukaryota</taxon>
        <taxon>Viridiplantae</taxon>
        <taxon>Streptophyta</taxon>
        <taxon>Embryophyta</taxon>
        <taxon>Tracheophyta</taxon>
        <taxon>Spermatophyta</taxon>
        <taxon>Magnoliopsida</taxon>
        <taxon>eudicotyledons</taxon>
        <taxon>Gunneridae</taxon>
        <taxon>Pentapetalae</taxon>
        <taxon>asterids</taxon>
        <taxon>lamiids</taxon>
        <taxon>Lamiales</taxon>
        <taxon>Orobanchaceae</taxon>
        <taxon>Buchnereae</taxon>
        <taxon>Striga</taxon>
    </lineage>
</organism>
<dbReference type="GO" id="GO:0005634">
    <property type="term" value="C:nucleus"/>
    <property type="evidence" value="ECO:0007669"/>
    <property type="project" value="UniProtKB-SubCell"/>
</dbReference>
<reference evidence="13" key="1">
    <citation type="submission" date="2019-12" db="EMBL/GenBank/DDBJ databases">
        <authorList>
            <person name="Scholes J."/>
        </authorList>
    </citation>
    <scope>NUCLEOTIDE SEQUENCE</scope>
</reference>
<evidence type="ECO:0000256" key="4">
    <source>
        <dbReference type="ARBA" id="ARBA00022833"/>
    </source>
</evidence>
<dbReference type="SUPFAM" id="SSF103612">
    <property type="entry name" value="SBT domain"/>
    <property type="match status" value="1"/>
</dbReference>
<dbReference type="GO" id="GO:0008270">
    <property type="term" value="F:zinc ion binding"/>
    <property type="evidence" value="ECO:0007669"/>
    <property type="project" value="UniProtKB-KW"/>
</dbReference>
<evidence type="ECO:0000256" key="11">
    <source>
        <dbReference type="SAM" id="MobiDB-lite"/>
    </source>
</evidence>
<dbReference type="InterPro" id="IPR044817">
    <property type="entry name" value="SBP-like"/>
</dbReference>
<evidence type="ECO:0000256" key="2">
    <source>
        <dbReference type="ARBA" id="ARBA00022723"/>
    </source>
</evidence>
<dbReference type="InterPro" id="IPR036893">
    <property type="entry name" value="SBP_sf"/>
</dbReference>
<evidence type="ECO:0000313" key="13">
    <source>
        <dbReference type="EMBL" id="CAA0837463.1"/>
    </source>
</evidence>
<dbReference type="PROSITE" id="PS51141">
    <property type="entry name" value="ZF_SBP"/>
    <property type="match status" value="1"/>
</dbReference>
<keyword evidence="5" id="KW-0805">Transcription regulation</keyword>
<evidence type="ECO:0000259" key="12">
    <source>
        <dbReference type="PROSITE" id="PS51141"/>
    </source>
</evidence>
<dbReference type="Pfam" id="PF03110">
    <property type="entry name" value="SBP"/>
    <property type="match status" value="1"/>
</dbReference>
<accession>A0A9N7RMA0</accession>
<evidence type="ECO:0000256" key="10">
    <source>
        <dbReference type="PROSITE-ProRule" id="PRU00470"/>
    </source>
</evidence>
<evidence type="ECO:0000256" key="5">
    <source>
        <dbReference type="ARBA" id="ARBA00023015"/>
    </source>
</evidence>
<feature type="domain" description="SBP-type" evidence="12">
    <location>
        <begin position="76"/>
        <end position="153"/>
    </location>
</feature>
<evidence type="ECO:0000256" key="3">
    <source>
        <dbReference type="ARBA" id="ARBA00022771"/>
    </source>
</evidence>
<dbReference type="Gene3D" id="4.10.1100.10">
    <property type="entry name" value="Transcription factor, SBP-box domain"/>
    <property type="match status" value="1"/>
</dbReference>
<keyword evidence="14" id="KW-1185">Reference proteome</keyword>
<evidence type="ECO:0000256" key="7">
    <source>
        <dbReference type="ARBA" id="ARBA00023163"/>
    </source>
</evidence>
<dbReference type="PANTHER" id="PTHR31251">
    <property type="entry name" value="SQUAMOSA PROMOTER-BINDING-LIKE PROTEIN 4"/>
    <property type="match status" value="1"/>
</dbReference>
<feature type="region of interest" description="Disordered" evidence="11">
    <location>
        <begin position="43"/>
        <end position="72"/>
    </location>
</feature>
<dbReference type="Proteomes" id="UP001153555">
    <property type="component" value="Unassembled WGS sequence"/>
</dbReference>
<comment type="subcellular location">
    <subcellularLocation>
        <location evidence="1">Nucleus</location>
    </subcellularLocation>
</comment>
<proteinExistence type="predicted"/>
<evidence type="ECO:0000256" key="8">
    <source>
        <dbReference type="ARBA" id="ARBA00023242"/>
    </source>
</evidence>
<keyword evidence="4" id="KW-0862">Zinc</keyword>
<dbReference type="OrthoDB" id="514967at2759"/>
<dbReference type="FunFam" id="4.10.1100.10:FF:000001">
    <property type="entry name" value="Squamosa promoter-binding-like protein 14"/>
    <property type="match status" value="1"/>
</dbReference>
<evidence type="ECO:0000256" key="6">
    <source>
        <dbReference type="ARBA" id="ARBA00023125"/>
    </source>
</evidence>
<protein>
    <submittedName>
        <fullName evidence="13">Squamosa promoter-binding-like protein 9</fullName>
    </submittedName>
</protein>
<evidence type="ECO:0000256" key="9">
    <source>
        <dbReference type="ARBA" id="ARBA00056472"/>
    </source>
</evidence>
<sequence>MDKGSSSSSTAFNNNGGTGLDSLNGLKFGKKIYFEGRMGSGLKPKSRDGTAAAAEALPSPPATKRLRGGFVQGGQPPRCQVEGCKVDLSDVKAYYSRHKVCGMHSKTAKVIVAGLEQRFCQQCSRFHLLPEFDEGKRSCRRRLAGHNEHNNNISKTRGFMMDFGSYTQPSITSRSSFLSSTPAREGLTNRAAAMSAKLELPMPNNPQNSQRPDFVTSRPSYSSPVVSECYGGAADSNSALSLLSNQAWSGPKGHLGLNSNFLCQLSENPSPTAAGLFICPSWGFKGDEGNGPNGGLNGMPPHLGLGQAPNGGYNGLLELGQPNEGGFHELDQSRGYGSSVQHVHWSL</sequence>
<dbReference type="PANTHER" id="PTHR31251:SF226">
    <property type="entry name" value="SQUAMOSA PROMOTER-BINDING-LIKE PROTEIN 6"/>
    <property type="match status" value="1"/>
</dbReference>
<evidence type="ECO:0000256" key="1">
    <source>
        <dbReference type="ARBA" id="ARBA00004123"/>
    </source>
</evidence>
<keyword evidence="7" id="KW-0804">Transcription</keyword>
<dbReference type="AlphaFoldDB" id="A0A9N7RMA0"/>
<name>A0A9N7RMA0_STRHE</name>